<name>A0AAD9KQ42_RIDPI</name>
<sequence length="108" mass="12687">MPASRAAGSSTWRALVDAPGMFLVHKYNQFKRQRQTDSRRKVTENELQRLNGKIKNKQVFCGYEARWASSMYGTSRRRLPWDFASFTPRPHCVALLHRQARRFQRSCP</sequence>
<evidence type="ECO:0000313" key="2">
    <source>
        <dbReference type="Proteomes" id="UP001209878"/>
    </source>
</evidence>
<dbReference type="EMBL" id="JAODUO010000741">
    <property type="protein sequence ID" value="KAK2175247.1"/>
    <property type="molecule type" value="Genomic_DNA"/>
</dbReference>
<dbReference type="AlphaFoldDB" id="A0AAD9KQ42"/>
<protein>
    <submittedName>
        <fullName evidence="1">Uncharacterized protein</fullName>
    </submittedName>
</protein>
<evidence type="ECO:0000313" key="1">
    <source>
        <dbReference type="EMBL" id="KAK2175247.1"/>
    </source>
</evidence>
<dbReference type="Proteomes" id="UP001209878">
    <property type="component" value="Unassembled WGS sequence"/>
</dbReference>
<organism evidence="1 2">
    <name type="scientific">Ridgeia piscesae</name>
    <name type="common">Tubeworm</name>
    <dbReference type="NCBI Taxonomy" id="27915"/>
    <lineage>
        <taxon>Eukaryota</taxon>
        <taxon>Metazoa</taxon>
        <taxon>Spiralia</taxon>
        <taxon>Lophotrochozoa</taxon>
        <taxon>Annelida</taxon>
        <taxon>Polychaeta</taxon>
        <taxon>Sedentaria</taxon>
        <taxon>Canalipalpata</taxon>
        <taxon>Sabellida</taxon>
        <taxon>Siboglinidae</taxon>
        <taxon>Ridgeia</taxon>
    </lineage>
</organism>
<proteinExistence type="predicted"/>
<accession>A0AAD9KQ42</accession>
<gene>
    <name evidence="1" type="ORF">NP493_742g00006</name>
</gene>
<keyword evidence="2" id="KW-1185">Reference proteome</keyword>
<reference evidence="1" key="1">
    <citation type="journal article" date="2023" name="Mol. Biol. Evol.">
        <title>Third-Generation Sequencing Reveals the Adaptive Role of the Epigenome in Three Deep-Sea Polychaetes.</title>
        <authorList>
            <person name="Perez M."/>
            <person name="Aroh O."/>
            <person name="Sun Y."/>
            <person name="Lan Y."/>
            <person name="Juniper S.K."/>
            <person name="Young C.R."/>
            <person name="Angers B."/>
            <person name="Qian P.Y."/>
        </authorList>
    </citation>
    <scope>NUCLEOTIDE SEQUENCE</scope>
    <source>
        <strain evidence="1">R07B-5</strain>
    </source>
</reference>
<comment type="caution">
    <text evidence="1">The sequence shown here is derived from an EMBL/GenBank/DDBJ whole genome shotgun (WGS) entry which is preliminary data.</text>
</comment>